<keyword evidence="3" id="KW-1185">Reference proteome</keyword>
<reference evidence="2" key="1">
    <citation type="submission" date="2019-06" db="EMBL/GenBank/DDBJ databases">
        <authorList>
            <person name="Zheng W."/>
        </authorList>
    </citation>
    <scope>NUCLEOTIDE SEQUENCE</scope>
    <source>
        <strain evidence="2">QDHG01</strain>
    </source>
</reference>
<keyword evidence="1" id="KW-0812">Transmembrane</keyword>
<proteinExistence type="predicted"/>
<evidence type="ECO:0000313" key="2">
    <source>
        <dbReference type="EMBL" id="TNV80306.1"/>
    </source>
</evidence>
<keyword evidence="1" id="KW-0472">Membrane</keyword>
<accession>A0A8J8NUE2</accession>
<sequence length="568" mass="65281">MEDNTDEFHQGLIKKIDERQAIEKKPQRINDVTQVTTQEGIDEIVHKRPLKADETKNFAQSTYSFIKETLSTVSLGKYQTKLYGGSDGNGQKYHSSPLSGLITLFLYIVFLTFAGVNLHSTLTRQNVTSNEYRVLFEQWDLRNISLREMMDIGYQSPVLNIYPDFYFDQLQPSWLNGWTISNVSNASTSLPSYINELQHDFIPHILDFLSLPPSDQELNIYLVNWFTKPFPANNTNMSLVHYQTLTHSYKARLSRHLSNGTFHRVLWAYRIEGIEREMEDPVFRHEIGGNSDLANVRDFSVTPGLTNLQLSPQWWLDLDVGYCQFQINSERQGYWAFDEKGVNDQGKGYEEVRDKAWGERFASLDYGILEVSNFTLDYFTNDLFFSYISFTVQAIGQNQVQSFEHNLNFPLNASTSYTMNLVHVKNDSSIIETSLLTLFGLSPPVAENIYITHEVEIKTDNLLLVGMAEASFRVRPVVTVIEIKPKGIIKTISEIGGLLIILKVSLLLGVFHERCFESKMKKKYGEKFKEEFSFEAFKAVKKELEEQRIINATLQGELQAIKEHLKLA</sequence>
<gene>
    <name evidence="2" type="ORF">FGO68_gene6525</name>
</gene>
<dbReference type="Proteomes" id="UP000785679">
    <property type="component" value="Unassembled WGS sequence"/>
</dbReference>
<dbReference type="EMBL" id="RRYP01007691">
    <property type="protein sequence ID" value="TNV80306.1"/>
    <property type="molecule type" value="Genomic_DNA"/>
</dbReference>
<evidence type="ECO:0000313" key="3">
    <source>
        <dbReference type="Proteomes" id="UP000785679"/>
    </source>
</evidence>
<organism evidence="2 3">
    <name type="scientific">Halteria grandinella</name>
    <dbReference type="NCBI Taxonomy" id="5974"/>
    <lineage>
        <taxon>Eukaryota</taxon>
        <taxon>Sar</taxon>
        <taxon>Alveolata</taxon>
        <taxon>Ciliophora</taxon>
        <taxon>Intramacronucleata</taxon>
        <taxon>Spirotrichea</taxon>
        <taxon>Stichotrichia</taxon>
        <taxon>Sporadotrichida</taxon>
        <taxon>Halteriidae</taxon>
        <taxon>Halteria</taxon>
    </lineage>
</organism>
<protein>
    <submittedName>
        <fullName evidence="2">Uncharacterized protein</fullName>
    </submittedName>
</protein>
<evidence type="ECO:0000256" key="1">
    <source>
        <dbReference type="SAM" id="Phobius"/>
    </source>
</evidence>
<name>A0A8J8NUE2_HALGN</name>
<feature type="transmembrane region" description="Helical" evidence="1">
    <location>
        <begin position="98"/>
        <end position="118"/>
    </location>
</feature>
<dbReference type="AlphaFoldDB" id="A0A8J8NUE2"/>
<keyword evidence="1" id="KW-1133">Transmembrane helix</keyword>
<comment type="caution">
    <text evidence="2">The sequence shown here is derived from an EMBL/GenBank/DDBJ whole genome shotgun (WGS) entry which is preliminary data.</text>
</comment>